<keyword evidence="2" id="KW-1185">Reference proteome</keyword>
<sequence length="102" mass="11301">MTLTSEQQTPMATANARQAFTLSYDNSSIAKSPGKKLSTAKQPHKLADDDLDIVIYGAARGQAQRYKAEVLWRTRDRLWESLLTALHASTPEDALRNLLIAS</sequence>
<name>A0AAJ0DFX1_9PEZI</name>
<dbReference type="Proteomes" id="UP001271007">
    <property type="component" value="Unassembled WGS sequence"/>
</dbReference>
<dbReference type="EMBL" id="JAWDJX010000016">
    <property type="protein sequence ID" value="KAK3053315.1"/>
    <property type="molecule type" value="Genomic_DNA"/>
</dbReference>
<accession>A0AAJ0DFX1</accession>
<comment type="caution">
    <text evidence="1">The sequence shown here is derived from an EMBL/GenBank/DDBJ whole genome shotgun (WGS) entry which is preliminary data.</text>
</comment>
<reference evidence="1" key="1">
    <citation type="submission" date="2023-04" db="EMBL/GenBank/DDBJ databases">
        <title>Black Yeasts Isolated from many extreme environments.</title>
        <authorList>
            <person name="Coleine C."/>
            <person name="Stajich J.E."/>
            <person name="Selbmann L."/>
        </authorList>
    </citation>
    <scope>NUCLEOTIDE SEQUENCE</scope>
    <source>
        <strain evidence="1">CCFEE 5312</strain>
    </source>
</reference>
<organism evidence="1 2">
    <name type="scientific">Extremus antarcticus</name>
    <dbReference type="NCBI Taxonomy" id="702011"/>
    <lineage>
        <taxon>Eukaryota</taxon>
        <taxon>Fungi</taxon>
        <taxon>Dikarya</taxon>
        <taxon>Ascomycota</taxon>
        <taxon>Pezizomycotina</taxon>
        <taxon>Dothideomycetes</taxon>
        <taxon>Dothideomycetidae</taxon>
        <taxon>Mycosphaerellales</taxon>
        <taxon>Extremaceae</taxon>
        <taxon>Extremus</taxon>
    </lineage>
</organism>
<evidence type="ECO:0000313" key="2">
    <source>
        <dbReference type="Proteomes" id="UP001271007"/>
    </source>
</evidence>
<dbReference type="AlphaFoldDB" id="A0AAJ0DFX1"/>
<evidence type="ECO:0000313" key="1">
    <source>
        <dbReference type="EMBL" id="KAK3053315.1"/>
    </source>
</evidence>
<proteinExistence type="predicted"/>
<gene>
    <name evidence="1" type="ORF">LTR09_005484</name>
</gene>
<protein>
    <submittedName>
        <fullName evidence="1">Uncharacterized protein</fullName>
    </submittedName>
</protein>